<dbReference type="Proteomes" id="UP001500751">
    <property type="component" value="Unassembled WGS sequence"/>
</dbReference>
<feature type="transmembrane region" description="Helical" evidence="5">
    <location>
        <begin position="250"/>
        <end position="269"/>
    </location>
</feature>
<evidence type="ECO:0000256" key="1">
    <source>
        <dbReference type="ARBA" id="ARBA00004651"/>
    </source>
</evidence>
<feature type="transmembrane region" description="Helical" evidence="5">
    <location>
        <begin position="281"/>
        <end position="298"/>
    </location>
</feature>
<feature type="transmembrane region" description="Helical" evidence="5">
    <location>
        <begin position="211"/>
        <end position="230"/>
    </location>
</feature>
<dbReference type="PROSITE" id="PS50850">
    <property type="entry name" value="MFS"/>
    <property type="match status" value="1"/>
</dbReference>
<dbReference type="InterPro" id="IPR036259">
    <property type="entry name" value="MFS_trans_sf"/>
</dbReference>
<evidence type="ECO:0000256" key="5">
    <source>
        <dbReference type="SAM" id="Phobius"/>
    </source>
</evidence>
<sequence>MVAKHYARIFRAPGSLGFSSAAFVGRLPMSMLGLGTILMIKESTGEYALAGLVSGTLALVQAFFGPFLARLTDRRGQAEVVFPMLAVSVAALVSLMLCVRFDEPTWSWFASAAVAGAFLPNVGALVRARWTKIYTGTAQLHTAYSFEAVMDEVVFMIGPILVTFLTLQVHHEAGVGLATVLLAAGTTAFLAQRGSQPAPHPPEHHTGPTAIAIPGMRVVVVCAVAIGVMFGSVEVVTVAFAEEHGHDDWAGLLLAVYAGGSFVAGLLFGAVHWSVPLGRRIQLLLALVLVTSAPMAIAPDIGVLALVLLLAGFAISPTLITLVALVEDLVPAARLTEGMVIETTGAALGVTTGSAVAGWVVDRSGAHTAYLVPVAGSALALLTALLGSRWLRPGDPAIE</sequence>
<feature type="transmembrane region" description="Helical" evidence="5">
    <location>
        <begin position="108"/>
        <end position="128"/>
    </location>
</feature>
<evidence type="ECO:0000256" key="2">
    <source>
        <dbReference type="ARBA" id="ARBA00022692"/>
    </source>
</evidence>
<keyword evidence="2 5" id="KW-0812">Transmembrane</keyword>
<feature type="transmembrane region" description="Helical" evidence="5">
    <location>
        <begin position="21"/>
        <end position="41"/>
    </location>
</feature>
<dbReference type="InterPro" id="IPR020846">
    <property type="entry name" value="MFS_dom"/>
</dbReference>
<feature type="transmembrane region" description="Helical" evidence="5">
    <location>
        <begin position="47"/>
        <end position="68"/>
    </location>
</feature>
<feature type="transmembrane region" description="Helical" evidence="5">
    <location>
        <begin position="304"/>
        <end position="326"/>
    </location>
</feature>
<feature type="transmembrane region" description="Helical" evidence="5">
    <location>
        <begin position="338"/>
        <end position="361"/>
    </location>
</feature>
<dbReference type="EMBL" id="BAAAQN010000005">
    <property type="protein sequence ID" value="GAA2017342.1"/>
    <property type="molecule type" value="Genomic_DNA"/>
</dbReference>
<feature type="transmembrane region" description="Helical" evidence="5">
    <location>
        <begin position="80"/>
        <end position="102"/>
    </location>
</feature>
<dbReference type="RefSeq" id="WP_344664428.1">
    <property type="nucleotide sequence ID" value="NZ_BAAAQN010000005.1"/>
</dbReference>
<dbReference type="PANTHER" id="PTHR23542">
    <property type="match status" value="1"/>
</dbReference>
<evidence type="ECO:0000256" key="3">
    <source>
        <dbReference type="ARBA" id="ARBA00022989"/>
    </source>
</evidence>
<dbReference type="InterPro" id="IPR011701">
    <property type="entry name" value="MFS"/>
</dbReference>
<keyword evidence="4 5" id="KW-0472">Membrane</keyword>
<protein>
    <submittedName>
        <fullName evidence="7">MFS transporter</fullName>
    </submittedName>
</protein>
<comment type="subcellular location">
    <subcellularLocation>
        <location evidence="1">Cell membrane</location>
        <topology evidence="1">Multi-pass membrane protein</topology>
    </subcellularLocation>
</comment>
<accession>A0ABN2TQ48</accession>
<dbReference type="Gene3D" id="1.20.1250.20">
    <property type="entry name" value="MFS general substrate transporter like domains"/>
    <property type="match status" value="2"/>
</dbReference>
<name>A0ABN2TQ48_9ACTN</name>
<keyword evidence="8" id="KW-1185">Reference proteome</keyword>
<dbReference type="SUPFAM" id="SSF103473">
    <property type="entry name" value="MFS general substrate transporter"/>
    <property type="match status" value="1"/>
</dbReference>
<dbReference type="PANTHER" id="PTHR23542:SF1">
    <property type="entry name" value="MAJOR FACILITATOR SUPERFAMILY (MFS) PROFILE DOMAIN-CONTAINING PROTEIN"/>
    <property type="match status" value="1"/>
</dbReference>
<feature type="domain" description="Major facilitator superfamily (MFS) profile" evidence="6">
    <location>
        <begin position="215"/>
        <end position="399"/>
    </location>
</feature>
<dbReference type="Pfam" id="PF07690">
    <property type="entry name" value="MFS_1"/>
    <property type="match status" value="1"/>
</dbReference>
<organism evidence="7 8">
    <name type="scientific">Catenulispora yoronensis</name>
    <dbReference type="NCBI Taxonomy" id="450799"/>
    <lineage>
        <taxon>Bacteria</taxon>
        <taxon>Bacillati</taxon>
        <taxon>Actinomycetota</taxon>
        <taxon>Actinomycetes</taxon>
        <taxon>Catenulisporales</taxon>
        <taxon>Catenulisporaceae</taxon>
        <taxon>Catenulispora</taxon>
    </lineage>
</organism>
<evidence type="ECO:0000313" key="7">
    <source>
        <dbReference type="EMBL" id="GAA2017342.1"/>
    </source>
</evidence>
<keyword evidence="3 5" id="KW-1133">Transmembrane helix</keyword>
<evidence type="ECO:0000313" key="8">
    <source>
        <dbReference type="Proteomes" id="UP001500751"/>
    </source>
</evidence>
<proteinExistence type="predicted"/>
<comment type="caution">
    <text evidence="7">The sequence shown here is derived from an EMBL/GenBank/DDBJ whole genome shotgun (WGS) entry which is preliminary data.</text>
</comment>
<feature type="transmembrane region" description="Helical" evidence="5">
    <location>
        <begin position="367"/>
        <end position="386"/>
    </location>
</feature>
<evidence type="ECO:0000259" key="6">
    <source>
        <dbReference type="PROSITE" id="PS50850"/>
    </source>
</evidence>
<evidence type="ECO:0000256" key="4">
    <source>
        <dbReference type="ARBA" id="ARBA00023136"/>
    </source>
</evidence>
<reference evidence="7 8" key="1">
    <citation type="journal article" date="2019" name="Int. J. Syst. Evol. Microbiol.">
        <title>The Global Catalogue of Microorganisms (GCM) 10K type strain sequencing project: providing services to taxonomists for standard genome sequencing and annotation.</title>
        <authorList>
            <consortium name="The Broad Institute Genomics Platform"/>
            <consortium name="The Broad Institute Genome Sequencing Center for Infectious Disease"/>
            <person name="Wu L."/>
            <person name="Ma J."/>
        </authorList>
    </citation>
    <scope>NUCLEOTIDE SEQUENCE [LARGE SCALE GENOMIC DNA]</scope>
    <source>
        <strain evidence="7 8">JCM 16014</strain>
    </source>
</reference>
<gene>
    <name evidence="7" type="ORF">GCM10009839_11410</name>
</gene>